<reference evidence="2 3" key="1">
    <citation type="journal article" date="2018" name="Sci. Data">
        <title>The draft genome sequence of cork oak.</title>
        <authorList>
            <person name="Ramos A.M."/>
            <person name="Usie A."/>
            <person name="Barbosa P."/>
            <person name="Barros P.M."/>
            <person name="Capote T."/>
            <person name="Chaves I."/>
            <person name="Simoes F."/>
            <person name="Abreu I."/>
            <person name="Carrasquinho I."/>
            <person name="Faro C."/>
            <person name="Guimaraes J.B."/>
            <person name="Mendonca D."/>
            <person name="Nobrega F."/>
            <person name="Rodrigues L."/>
            <person name="Saibo N.J.M."/>
            <person name="Varela M.C."/>
            <person name="Egas C."/>
            <person name="Matos J."/>
            <person name="Miguel C.M."/>
            <person name="Oliveira M.M."/>
            <person name="Ricardo C.P."/>
            <person name="Goncalves S."/>
        </authorList>
    </citation>
    <scope>NUCLEOTIDE SEQUENCE [LARGE SCALE GENOMIC DNA]</scope>
    <source>
        <strain evidence="3">cv. HL8</strain>
    </source>
</reference>
<proteinExistence type="predicted"/>
<name>A0AAW0KJR6_QUESU</name>
<protein>
    <submittedName>
        <fullName evidence="2">Uncharacterized protein</fullName>
    </submittedName>
</protein>
<evidence type="ECO:0000313" key="2">
    <source>
        <dbReference type="EMBL" id="KAK7839155.1"/>
    </source>
</evidence>
<organism evidence="2 3">
    <name type="scientific">Quercus suber</name>
    <name type="common">Cork oak</name>
    <dbReference type="NCBI Taxonomy" id="58331"/>
    <lineage>
        <taxon>Eukaryota</taxon>
        <taxon>Viridiplantae</taxon>
        <taxon>Streptophyta</taxon>
        <taxon>Embryophyta</taxon>
        <taxon>Tracheophyta</taxon>
        <taxon>Spermatophyta</taxon>
        <taxon>Magnoliopsida</taxon>
        <taxon>eudicotyledons</taxon>
        <taxon>Gunneridae</taxon>
        <taxon>Pentapetalae</taxon>
        <taxon>rosids</taxon>
        <taxon>fabids</taxon>
        <taxon>Fagales</taxon>
        <taxon>Fagaceae</taxon>
        <taxon>Quercus</taxon>
    </lineage>
</organism>
<feature type="region of interest" description="Disordered" evidence="1">
    <location>
        <begin position="144"/>
        <end position="173"/>
    </location>
</feature>
<dbReference type="AlphaFoldDB" id="A0AAW0KJR6"/>
<sequence>LIHSALHIAAFSFSFAFVYSKSKFSSLLYQRNFDSAMAKLNKKQLGIVPQPLRSPLWPKSRRLEQAQEVLPLLRLHQQHIELHQRFRRCAQVNRRNVPEKLQPQRLTTIPYSTSETLDSVPLAYSTCVSLCIMNTPPRRCTQVSRRNVPEKLQPQRLRQARQPHHTAHLRPLI</sequence>
<evidence type="ECO:0000256" key="1">
    <source>
        <dbReference type="SAM" id="MobiDB-lite"/>
    </source>
</evidence>
<dbReference type="Proteomes" id="UP000237347">
    <property type="component" value="Unassembled WGS sequence"/>
</dbReference>
<evidence type="ECO:0000313" key="3">
    <source>
        <dbReference type="Proteomes" id="UP000237347"/>
    </source>
</evidence>
<keyword evidence="3" id="KW-1185">Reference proteome</keyword>
<comment type="caution">
    <text evidence="2">The sequence shown here is derived from an EMBL/GenBank/DDBJ whole genome shotgun (WGS) entry which is preliminary data.</text>
</comment>
<accession>A0AAW0KJR6</accession>
<feature type="non-terminal residue" evidence="2">
    <location>
        <position position="1"/>
    </location>
</feature>
<dbReference type="EMBL" id="PKMF04000290">
    <property type="protein sequence ID" value="KAK7839155.1"/>
    <property type="molecule type" value="Genomic_DNA"/>
</dbReference>
<gene>
    <name evidence="2" type="ORF">CFP56_018722</name>
</gene>
<feature type="compositionally biased region" description="Basic residues" evidence="1">
    <location>
        <begin position="158"/>
        <end position="173"/>
    </location>
</feature>